<dbReference type="InterPro" id="IPR000668">
    <property type="entry name" value="Peptidase_C1A_C"/>
</dbReference>
<dbReference type="PRINTS" id="PR00705">
    <property type="entry name" value="PAPAIN"/>
</dbReference>
<gene>
    <name evidence="4" type="ORF">MPEAHAMD_6201</name>
</gene>
<name>A0AA37HHE9_9HYPH</name>
<dbReference type="SUPFAM" id="SSF54001">
    <property type="entry name" value="Cysteine proteinases"/>
    <property type="match status" value="1"/>
</dbReference>
<evidence type="ECO:0000256" key="1">
    <source>
        <dbReference type="ARBA" id="ARBA00008455"/>
    </source>
</evidence>
<evidence type="ECO:0000313" key="4">
    <source>
        <dbReference type="EMBL" id="GJD66005.1"/>
    </source>
</evidence>
<dbReference type="Proteomes" id="UP001055286">
    <property type="component" value="Unassembled WGS sequence"/>
</dbReference>
<dbReference type="PROSITE" id="PS00639">
    <property type="entry name" value="THIOL_PROTEASE_HIS"/>
    <property type="match status" value="1"/>
</dbReference>
<reference evidence="4" key="2">
    <citation type="submission" date="2021-08" db="EMBL/GenBank/DDBJ databases">
        <authorList>
            <person name="Tani A."/>
            <person name="Ola A."/>
            <person name="Ogura Y."/>
            <person name="Katsura K."/>
            <person name="Hayashi T."/>
        </authorList>
    </citation>
    <scope>NUCLEOTIDE SEQUENCE</scope>
    <source>
        <strain evidence="4">JCM 32048</strain>
    </source>
</reference>
<reference evidence="4" key="1">
    <citation type="journal article" date="2016" name="Front. Microbiol.">
        <title>Genome Sequence of the Piezophilic, Mesophilic Sulfate-Reducing Bacterium Desulfovibrio indicus J2T.</title>
        <authorList>
            <person name="Cao J."/>
            <person name="Maignien L."/>
            <person name="Shao Z."/>
            <person name="Alain K."/>
            <person name="Jebbar M."/>
        </authorList>
    </citation>
    <scope>NUCLEOTIDE SEQUENCE</scope>
    <source>
        <strain evidence="4">JCM 32048</strain>
    </source>
</reference>
<evidence type="ECO:0000259" key="3">
    <source>
        <dbReference type="SMART" id="SM00645"/>
    </source>
</evidence>
<comment type="caution">
    <text evidence="4">The sequence shown here is derived from an EMBL/GenBank/DDBJ whole genome shotgun (WGS) entry which is preliminary data.</text>
</comment>
<dbReference type="InterPro" id="IPR038765">
    <property type="entry name" value="Papain-like_cys_pep_sf"/>
</dbReference>
<evidence type="ECO:0000256" key="2">
    <source>
        <dbReference type="ARBA" id="ARBA00023157"/>
    </source>
</evidence>
<dbReference type="InterPro" id="IPR013128">
    <property type="entry name" value="Peptidase_C1A"/>
</dbReference>
<dbReference type="PANTHER" id="PTHR12411">
    <property type="entry name" value="CYSTEINE PROTEASE FAMILY C1-RELATED"/>
    <property type="match status" value="1"/>
</dbReference>
<dbReference type="RefSeq" id="WP_238193281.1">
    <property type="nucleotide sequence ID" value="NZ_BPQJ01000052.1"/>
</dbReference>
<dbReference type="Gene3D" id="3.90.70.10">
    <property type="entry name" value="Cysteine proteinases"/>
    <property type="match status" value="1"/>
</dbReference>
<organism evidence="4 5">
    <name type="scientific">Methylobacterium frigidaeris</name>
    <dbReference type="NCBI Taxonomy" id="2038277"/>
    <lineage>
        <taxon>Bacteria</taxon>
        <taxon>Pseudomonadati</taxon>
        <taxon>Pseudomonadota</taxon>
        <taxon>Alphaproteobacteria</taxon>
        <taxon>Hyphomicrobiales</taxon>
        <taxon>Methylobacteriaceae</taxon>
        <taxon>Methylobacterium</taxon>
    </lineage>
</organism>
<dbReference type="AlphaFoldDB" id="A0AA37HHE9"/>
<dbReference type="GO" id="GO:0006508">
    <property type="term" value="P:proteolysis"/>
    <property type="evidence" value="ECO:0007669"/>
    <property type="project" value="InterPro"/>
</dbReference>
<dbReference type="EMBL" id="BPQJ01000052">
    <property type="protein sequence ID" value="GJD66005.1"/>
    <property type="molecule type" value="Genomic_DNA"/>
</dbReference>
<dbReference type="Pfam" id="PF00112">
    <property type="entry name" value="Peptidase_C1"/>
    <property type="match status" value="1"/>
</dbReference>
<proteinExistence type="inferred from homology"/>
<dbReference type="InterPro" id="IPR039417">
    <property type="entry name" value="Peptidase_C1A_papain-like"/>
</dbReference>
<comment type="similarity">
    <text evidence="1">Belongs to the peptidase C1 family.</text>
</comment>
<protein>
    <recommendedName>
        <fullName evidence="3">Peptidase C1A papain C-terminal domain-containing protein</fullName>
    </recommendedName>
</protein>
<dbReference type="SMART" id="SM00645">
    <property type="entry name" value="Pept_C1"/>
    <property type="match status" value="1"/>
</dbReference>
<dbReference type="InterPro" id="IPR025660">
    <property type="entry name" value="Pept_his_AS"/>
</dbReference>
<dbReference type="CDD" id="cd02248">
    <property type="entry name" value="Peptidase_C1A"/>
    <property type="match status" value="1"/>
</dbReference>
<accession>A0AA37HHE9</accession>
<dbReference type="InterPro" id="IPR025661">
    <property type="entry name" value="Pept_asp_AS"/>
</dbReference>
<feature type="domain" description="Peptidase C1A papain C-terminal" evidence="3">
    <location>
        <begin position="66"/>
        <end position="274"/>
    </location>
</feature>
<keyword evidence="5" id="KW-1185">Reference proteome</keyword>
<evidence type="ECO:0000313" key="5">
    <source>
        <dbReference type="Proteomes" id="UP001055286"/>
    </source>
</evidence>
<dbReference type="GO" id="GO:0008234">
    <property type="term" value="F:cysteine-type peptidase activity"/>
    <property type="evidence" value="ECO:0007669"/>
    <property type="project" value="InterPro"/>
</dbReference>
<keyword evidence="2" id="KW-1015">Disulfide bond</keyword>
<dbReference type="PROSITE" id="PS00640">
    <property type="entry name" value="THIOL_PROTEASE_ASN"/>
    <property type="match status" value="1"/>
</dbReference>
<sequence length="291" mass="32279">MEASHVQKVIDVLGGEWIAKDNRISAAVLKSGTMAFMGLQNALTAVEEETKLARTTEPQMASLSPPPRKVDWRDNNGNYVTGIKYQGACGSCVAFAVCAMLEARVRILQNDPNLEIDLSEAHLFSCGCTNCCDKGWHNEKALKHARKGIGLEKDFPYKPGNQNCPKQALSPYLKVRSYSVIKGEETRKRIIAAKGPVVASMEIYDDFRNYGGGIYSHMTGSLKGHHAVCIIGYNDDDKYWIVKNSWDTDWGENGFFKIKYNECGIDEKFAFYDADLVLVPANLPPANNQVA</sequence>